<keyword evidence="3" id="KW-1185">Reference proteome</keyword>
<feature type="compositionally biased region" description="Low complexity" evidence="1">
    <location>
        <begin position="1"/>
        <end position="12"/>
    </location>
</feature>
<dbReference type="AlphaFoldDB" id="A0A183G0W6"/>
<accession>A0A3P8DZU5</accession>
<protein>
    <submittedName>
        <fullName evidence="4">PB1 domain-containing protein</fullName>
    </submittedName>
</protein>
<organism evidence="3 4">
    <name type="scientific">Heligmosomoides polygyrus</name>
    <name type="common">Parasitic roundworm</name>
    <dbReference type="NCBI Taxonomy" id="6339"/>
    <lineage>
        <taxon>Eukaryota</taxon>
        <taxon>Metazoa</taxon>
        <taxon>Ecdysozoa</taxon>
        <taxon>Nematoda</taxon>
        <taxon>Chromadorea</taxon>
        <taxon>Rhabditida</taxon>
        <taxon>Rhabditina</taxon>
        <taxon>Rhabditomorpha</taxon>
        <taxon>Strongyloidea</taxon>
        <taxon>Heligmosomidae</taxon>
        <taxon>Heligmosomoides</taxon>
    </lineage>
</organism>
<feature type="region of interest" description="Disordered" evidence="1">
    <location>
        <begin position="1"/>
        <end position="23"/>
    </location>
</feature>
<dbReference type="Proteomes" id="UP000050761">
    <property type="component" value="Unassembled WGS sequence"/>
</dbReference>
<dbReference type="Pfam" id="PF17618">
    <property type="entry name" value="SL4P"/>
    <property type="match status" value="1"/>
</dbReference>
<proteinExistence type="predicted"/>
<name>A0A183G0W6_HELPZ</name>
<evidence type="ECO:0000313" key="4">
    <source>
        <dbReference type="WBParaSite" id="HPBE_0001476401-mRNA-1"/>
    </source>
</evidence>
<dbReference type="WBParaSite" id="HPBE_0001476401-mRNA-1">
    <property type="protein sequence ID" value="HPBE_0001476401-mRNA-1"/>
    <property type="gene ID" value="HPBE_0001476401"/>
</dbReference>
<dbReference type="OrthoDB" id="5868217at2759"/>
<evidence type="ECO:0000256" key="1">
    <source>
        <dbReference type="SAM" id="MobiDB-lite"/>
    </source>
</evidence>
<accession>A0A183G0W6</accession>
<gene>
    <name evidence="2" type="ORF">HPBE_LOCUS14765</name>
</gene>
<dbReference type="InterPro" id="IPR035127">
    <property type="entry name" value="SL4P"/>
</dbReference>
<dbReference type="EMBL" id="UZAH01028520">
    <property type="protein sequence ID" value="VDP00686.1"/>
    <property type="molecule type" value="Genomic_DNA"/>
</dbReference>
<evidence type="ECO:0000313" key="3">
    <source>
        <dbReference type="Proteomes" id="UP000050761"/>
    </source>
</evidence>
<sequence length="197" mass="21170">MSEEAAPTAPADDVPPPSAEPENAEAKTAVFKLYLEAAGRLKIRYYDKHHLYESLKEDIAFLGIPIRAVYYRDNDHNVLPLDNADAAMNACQLGAELFARMKEFGDPGCHRGHAAALLLRAAAAQGAVEDHQVATITAARLTTVMRDASTTRVTTTTTVVDTTGRQPLRLAAGSSDTDTKDTLGTDAMDTLVATDVR</sequence>
<evidence type="ECO:0000313" key="2">
    <source>
        <dbReference type="EMBL" id="VDP00686.1"/>
    </source>
</evidence>
<reference evidence="4" key="2">
    <citation type="submission" date="2019-09" db="UniProtKB">
        <authorList>
            <consortium name="WormBaseParasite"/>
        </authorList>
    </citation>
    <scope>IDENTIFICATION</scope>
</reference>
<reference evidence="2 3" key="1">
    <citation type="submission" date="2018-11" db="EMBL/GenBank/DDBJ databases">
        <authorList>
            <consortium name="Pathogen Informatics"/>
        </authorList>
    </citation>
    <scope>NUCLEOTIDE SEQUENCE [LARGE SCALE GENOMIC DNA]</scope>
</reference>